<evidence type="ECO:0000313" key="3">
    <source>
        <dbReference type="EMBL" id="CAQ43932.1"/>
    </source>
</evidence>
<proteinExistence type="predicted"/>
<dbReference type="eggNOG" id="COG0582">
    <property type="taxonomic scope" value="Bacteria"/>
</dbReference>
<protein>
    <submittedName>
        <fullName evidence="3">DNA recombinase</fullName>
    </submittedName>
</protein>
<feature type="compositionally biased region" description="Low complexity" evidence="2">
    <location>
        <begin position="8"/>
        <end position="20"/>
    </location>
</feature>
<evidence type="ECO:0000256" key="1">
    <source>
        <dbReference type="ARBA" id="ARBA00023172"/>
    </source>
</evidence>
<dbReference type="InterPro" id="IPR013762">
    <property type="entry name" value="Integrase-like_cat_sf"/>
</dbReference>
<accession>B2FJ03</accession>
<name>B2FJ03_STRMK</name>
<dbReference type="HOGENOM" id="CLU_1377463_0_0_6"/>
<reference evidence="3 4" key="1">
    <citation type="journal article" date="2008" name="Genome Biol.">
        <title>The complete genome, comparative and functional analysis of Stenotrophomonas maltophilia reveals an organism heavily shielded by drug resistance determinants.</title>
        <authorList>
            <person name="Crossman L.C."/>
            <person name="Gould V.C."/>
            <person name="Dow J.M."/>
            <person name="Vernikos G.S."/>
            <person name="Okazaki A."/>
            <person name="Sebaihia M."/>
            <person name="Saunders D."/>
            <person name="Arrowsmith C."/>
            <person name="Carver T."/>
            <person name="Peters N."/>
            <person name="Adlem E."/>
            <person name="Kerhornou A."/>
            <person name="Lord A."/>
            <person name="Murphy L."/>
            <person name="Seeger K."/>
            <person name="Squares R."/>
            <person name="Rutter S."/>
            <person name="Quail M.A."/>
            <person name="Rajandream M.A."/>
            <person name="Harris D."/>
            <person name="Churcher C."/>
            <person name="Bentley S.D."/>
            <person name="Parkhill J."/>
            <person name="Thomson N.R."/>
            <person name="Avison M.B."/>
        </authorList>
    </citation>
    <scope>NUCLEOTIDE SEQUENCE [LARGE SCALE GENOMIC DNA]</scope>
    <source>
        <strain evidence="3 4">K279a</strain>
    </source>
</reference>
<sequence length="198" mass="22221">MRCRTTRSDSPTSRDSSLPSYTRQRRWTPPASRRLRSIRPTTPRPRLRPAIAGRPRASVDRDPALAIQDRQPPDVPSAGRSLGPSAATATDCRREPNLPYNSKSAGTSFTRACSALKIEDLCFHNLRHEATSRLFEQGCDIPEVAAVALPSSWNELKRYCDQNPCISRSLATKERRVTKPFAANNLRSRGTDFHLYQC</sequence>
<dbReference type="GO" id="GO:0006310">
    <property type="term" value="P:DNA recombination"/>
    <property type="evidence" value="ECO:0007669"/>
    <property type="project" value="UniProtKB-KW"/>
</dbReference>
<organism evidence="3 4">
    <name type="scientific">Stenotrophomonas maltophilia (strain K279a)</name>
    <dbReference type="NCBI Taxonomy" id="522373"/>
    <lineage>
        <taxon>Bacteria</taxon>
        <taxon>Pseudomonadati</taxon>
        <taxon>Pseudomonadota</taxon>
        <taxon>Gammaproteobacteria</taxon>
        <taxon>Lysobacterales</taxon>
        <taxon>Lysobacteraceae</taxon>
        <taxon>Stenotrophomonas</taxon>
        <taxon>Stenotrophomonas maltophilia group</taxon>
    </lineage>
</organism>
<dbReference type="KEGG" id="sml:Smlt0330"/>
<dbReference type="GO" id="GO:0015074">
    <property type="term" value="P:DNA integration"/>
    <property type="evidence" value="ECO:0007669"/>
    <property type="project" value="InterPro"/>
</dbReference>
<dbReference type="Gene3D" id="1.10.443.10">
    <property type="entry name" value="Intergrase catalytic core"/>
    <property type="match status" value="1"/>
</dbReference>
<dbReference type="SUPFAM" id="SSF56349">
    <property type="entry name" value="DNA breaking-rejoining enzymes"/>
    <property type="match status" value="1"/>
</dbReference>
<dbReference type="GO" id="GO:0003677">
    <property type="term" value="F:DNA binding"/>
    <property type="evidence" value="ECO:0007669"/>
    <property type="project" value="InterPro"/>
</dbReference>
<feature type="region of interest" description="Disordered" evidence="2">
    <location>
        <begin position="1"/>
        <end position="104"/>
    </location>
</feature>
<dbReference type="EMBL" id="AM743169">
    <property type="protein sequence ID" value="CAQ43932.1"/>
    <property type="molecule type" value="Genomic_DNA"/>
</dbReference>
<keyword evidence="4" id="KW-1185">Reference proteome</keyword>
<gene>
    <name evidence="3" type="ordered locus">Smlt0330</name>
</gene>
<dbReference type="Proteomes" id="UP000008840">
    <property type="component" value="Chromosome"/>
</dbReference>
<dbReference type="InterPro" id="IPR011010">
    <property type="entry name" value="DNA_brk_join_enz"/>
</dbReference>
<evidence type="ECO:0000313" key="4">
    <source>
        <dbReference type="Proteomes" id="UP000008840"/>
    </source>
</evidence>
<evidence type="ECO:0000256" key="2">
    <source>
        <dbReference type="SAM" id="MobiDB-lite"/>
    </source>
</evidence>
<keyword evidence="1" id="KW-0233">DNA recombination</keyword>
<dbReference type="EnsemblBacteria" id="CAQ43932">
    <property type="protein sequence ID" value="CAQ43932"/>
    <property type="gene ID" value="Smlt0330"/>
</dbReference>
<dbReference type="AlphaFoldDB" id="B2FJ03"/>